<dbReference type="Proteomes" id="UP000182761">
    <property type="component" value="Unassembled WGS sequence"/>
</dbReference>
<reference evidence="2 3" key="1">
    <citation type="submission" date="2016-01" db="EMBL/GenBank/DDBJ databases">
        <authorList>
            <person name="McClelland M."/>
            <person name="Jain A."/>
            <person name="Saraogi P."/>
            <person name="Mendelson R."/>
            <person name="Westerman R."/>
            <person name="SanMiguel P."/>
            <person name="Csonka L."/>
        </authorList>
    </citation>
    <scope>NUCLEOTIDE SEQUENCE [LARGE SCALE GENOMIC DNA]</scope>
    <source>
        <strain evidence="2 3">R-53146</strain>
    </source>
</reference>
<dbReference type="EMBL" id="FCOR01000017">
    <property type="protein sequence ID" value="CVK17144.1"/>
    <property type="molecule type" value="Genomic_DNA"/>
</dbReference>
<dbReference type="Pfam" id="PF07030">
    <property type="entry name" value="Phage_Mu_Gp36"/>
    <property type="match status" value="1"/>
</dbReference>
<name>A0A0X3AS30_9FLAO</name>
<dbReference type="OrthoDB" id="881590at2"/>
<evidence type="ECO:0000313" key="2">
    <source>
        <dbReference type="EMBL" id="CVK17144.1"/>
    </source>
</evidence>
<sequence>MSITLGSMRFLNDNDYKKQIRQWVKNLITYEDEDVLTDAESAAQAEMETYLAGRYDIKKIFDTSQPPGERNHLIVMYMVDIALYHLHSNIQPEDVPELREKRYKEAKDWLKEVAAGLANPILPEVKPEDNPDYTGSIATGGNPKVSERY</sequence>
<gene>
    <name evidence="2" type="ORF">Ga0061079_11712</name>
</gene>
<evidence type="ECO:0000256" key="1">
    <source>
        <dbReference type="SAM" id="MobiDB-lite"/>
    </source>
</evidence>
<dbReference type="InterPro" id="IPR009752">
    <property type="entry name" value="Phage_Mu_GpJ"/>
</dbReference>
<keyword evidence="3" id="KW-1185">Reference proteome</keyword>
<evidence type="ECO:0008006" key="4">
    <source>
        <dbReference type="Google" id="ProtNLM"/>
    </source>
</evidence>
<dbReference type="RefSeq" id="WP_082435439.1">
    <property type="nucleotide sequence ID" value="NZ_FCOR01000017.1"/>
</dbReference>
<dbReference type="STRING" id="1586267.GCA_001418685_02010"/>
<feature type="region of interest" description="Disordered" evidence="1">
    <location>
        <begin position="122"/>
        <end position="149"/>
    </location>
</feature>
<accession>A0A0X3AS30</accession>
<dbReference type="AlphaFoldDB" id="A0A0X3AS30"/>
<proteinExistence type="predicted"/>
<evidence type="ECO:0000313" key="3">
    <source>
        <dbReference type="Proteomes" id="UP000182761"/>
    </source>
</evidence>
<organism evidence="2 3">
    <name type="scientific">Apibacter mensalis</name>
    <dbReference type="NCBI Taxonomy" id="1586267"/>
    <lineage>
        <taxon>Bacteria</taxon>
        <taxon>Pseudomonadati</taxon>
        <taxon>Bacteroidota</taxon>
        <taxon>Flavobacteriia</taxon>
        <taxon>Flavobacteriales</taxon>
        <taxon>Weeksellaceae</taxon>
        <taxon>Apibacter</taxon>
    </lineage>
</organism>
<protein>
    <recommendedName>
        <fullName evidence="4">Mu-like prophage protein gp36</fullName>
    </recommendedName>
</protein>